<dbReference type="EMBL" id="UXUI01007581">
    <property type="protein sequence ID" value="VDD88240.1"/>
    <property type="molecule type" value="Genomic_DNA"/>
</dbReference>
<dbReference type="WBParaSite" id="EVEC_0000367501-mRNA-1">
    <property type="protein sequence ID" value="EVEC_0000367501-mRNA-1"/>
    <property type="gene ID" value="EVEC_0000367501"/>
</dbReference>
<evidence type="ECO:0000313" key="2">
    <source>
        <dbReference type="EMBL" id="VDD88240.1"/>
    </source>
</evidence>
<protein>
    <submittedName>
        <fullName evidence="4">TOX high mobility group box family member 2</fullName>
    </submittedName>
</protein>
<evidence type="ECO:0000313" key="3">
    <source>
        <dbReference type="Proteomes" id="UP000274131"/>
    </source>
</evidence>
<accession>A0A0N4V157</accession>
<name>A0A0N4V157_ENTVE</name>
<dbReference type="Proteomes" id="UP000274131">
    <property type="component" value="Unassembled WGS sequence"/>
</dbReference>
<gene>
    <name evidence="2" type="ORF">EVEC_LOCUS3383</name>
</gene>
<evidence type="ECO:0000313" key="4">
    <source>
        <dbReference type="WBParaSite" id="EVEC_0000367501-mRNA-1"/>
    </source>
</evidence>
<feature type="compositionally biased region" description="Basic and acidic residues" evidence="1">
    <location>
        <begin position="15"/>
        <end position="26"/>
    </location>
</feature>
<sequence length="143" mass="15510">MEACNSKSTKIPKILPEDGEHAEETKKSLPLLPNAIPLLGQIPSLSFQNLQLLLAYQNSQAQMPMLAVSQQLSKFAALSLSGPLLFPSQYDSLKELSLPVMPQTSNISDPSTTNLSFINKLLTDMNSAAPSEPRRVESCNPGD</sequence>
<reference evidence="2 3" key="2">
    <citation type="submission" date="2018-10" db="EMBL/GenBank/DDBJ databases">
        <authorList>
            <consortium name="Pathogen Informatics"/>
        </authorList>
    </citation>
    <scope>NUCLEOTIDE SEQUENCE [LARGE SCALE GENOMIC DNA]</scope>
</reference>
<organism evidence="4">
    <name type="scientific">Enterobius vermicularis</name>
    <name type="common">Human pinworm</name>
    <dbReference type="NCBI Taxonomy" id="51028"/>
    <lineage>
        <taxon>Eukaryota</taxon>
        <taxon>Metazoa</taxon>
        <taxon>Ecdysozoa</taxon>
        <taxon>Nematoda</taxon>
        <taxon>Chromadorea</taxon>
        <taxon>Rhabditida</taxon>
        <taxon>Spirurina</taxon>
        <taxon>Oxyuridomorpha</taxon>
        <taxon>Oxyuroidea</taxon>
        <taxon>Oxyuridae</taxon>
        <taxon>Enterobius</taxon>
    </lineage>
</organism>
<feature type="region of interest" description="Disordered" evidence="1">
    <location>
        <begin position="1"/>
        <end position="26"/>
    </location>
</feature>
<reference evidence="4" key="1">
    <citation type="submission" date="2017-02" db="UniProtKB">
        <authorList>
            <consortium name="WormBaseParasite"/>
        </authorList>
    </citation>
    <scope>IDENTIFICATION</scope>
</reference>
<dbReference type="AlphaFoldDB" id="A0A0N4V157"/>
<keyword evidence="3" id="KW-1185">Reference proteome</keyword>
<evidence type="ECO:0000256" key="1">
    <source>
        <dbReference type="SAM" id="MobiDB-lite"/>
    </source>
</evidence>
<proteinExistence type="predicted"/>